<gene>
    <name evidence="2" type="ORF">CVIRNUC_005712</name>
</gene>
<name>A0AAV1I8H7_9CHLO</name>
<dbReference type="AlphaFoldDB" id="A0AAV1I8H7"/>
<evidence type="ECO:0000313" key="3">
    <source>
        <dbReference type="Proteomes" id="UP001314263"/>
    </source>
</evidence>
<keyword evidence="1" id="KW-0812">Transmembrane</keyword>
<feature type="transmembrane region" description="Helical" evidence="1">
    <location>
        <begin position="70"/>
        <end position="95"/>
    </location>
</feature>
<accession>A0AAV1I8H7</accession>
<keyword evidence="3" id="KW-1185">Reference proteome</keyword>
<dbReference type="Proteomes" id="UP001314263">
    <property type="component" value="Unassembled WGS sequence"/>
</dbReference>
<keyword evidence="1" id="KW-0472">Membrane</keyword>
<keyword evidence="1" id="KW-1133">Transmembrane helix</keyword>
<protein>
    <submittedName>
        <fullName evidence="2">Uncharacterized protein</fullName>
    </submittedName>
</protein>
<evidence type="ECO:0000256" key="1">
    <source>
        <dbReference type="SAM" id="Phobius"/>
    </source>
</evidence>
<proteinExistence type="predicted"/>
<sequence>MFVRVRGWTTEGVAHPICCTFLLYLACSILKTDAQYVTPQETNNNLEDASDKFSLHADIPFLQKSHHRIWYIWLVIAIVGAATCCSTGVVIAGLVKWRRRRRQLKLLREEGKLPKGGLEAAKLHGLTKADMKGAPLKIFTPADTDVEKLDKFYKGPQEELWAEKCRRTAKHDKPLHTLQTLHRMKSF</sequence>
<reference evidence="2 3" key="1">
    <citation type="submission" date="2023-10" db="EMBL/GenBank/DDBJ databases">
        <authorList>
            <person name="Maclean D."/>
            <person name="Macfadyen A."/>
        </authorList>
    </citation>
    <scope>NUCLEOTIDE SEQUENCE [LARGE SCALE GENOMIC DNA]</scope>
</reference>
<dbReference type="EMBL" id="CAUYUE010000007">
    <property type="protein sequence ID" value="CAK0782487.1"/>
    <property type="molecule type" value="Genomic_DNA"/>
</dbReference>
<organism evidence="2 3">
    <name type="scientific">Coccomyxa viridis</name>
    <dbReference type="NCBI Taxonomy" id="1274662"/>
    <lineage>
        <taxon>Eukaryota</taxon>
        <taxon>Viridiplantae</taxon>
        <taxon>Chlorophyta</taxon>
        <taxon>core chlorophytes</taxon>
        <taxon>Trebouxiophyceae</taxon>
        <taxon>Trebouxiophyceae incertae sedis</taxon>
        <taxon>Coccomyxaceae</taxon>
        <taxon>Coccomyxa</taxon>
    </lineage>
</organism>
<evidence type="ECO:0000313" key="2">
    <source>
        <dbReference type="EMBL" id="CAK0782487.1"/>
    </source>
</evidence>
<comment type="caution">
    <text evidence="2">The sequence shown here is derived from an EMBL/GenBank/DDBJ whole genome shotgun (WGS) entry which is preliminary data.</text>
</comment>